<gene>
    <name evidence="3" type="ORF">PENARI_c026G04293</name>
</gene>
<dbReference type="AlphaFoldDB" id="A0A1F5L6S8"/>
<dbReference type="Pfam" id="PF00106">
    <property type="entry name" value="adh_short"/>
    <property type="match status" value="1"/>
</dbReference>
<evidence type="ECO:0000256" key="1">
    <source>
        <dbReference type="ARBA" id="ARBA00006484"/>
    </source>
</evidence>
<comment type="caution">
    <text evidence="3">The sequence shown here is derived from an EMBL/GenBank/DDBJ whole genome shotgun (WGS) entry which is preliminary data.</text>
</comment>
<sequence>MSSKVWLITGSSSSLGSEFVKAALDPGGKRIATVPQVDTIAIYETRDTGASTMLIDVTATQRELNDIANKAVSVYGQIEVLVSNAGYTQFGTVEETSHVDWFRKFNTNDFGALNTTSSFLPHLRSNKSGTIVFIGSMVAWDGVPTVGAYCASEALLYTEGVECVNDVVEGEKDIAGKE</sequence>
<evidence type="ECO:0000313" key="3">
    <source>
        <dbReference type="EMBL" id="OGE48756.1"/>
    </source>
</evidence>
<comment type="similarity">
    <text evidence="1">Belongs to the short-chain dehydrogenases/reductases (SDR) family.</text>
</comment>
<protein>
    <submittedName>
        <fullName evidence="3">Uncharacterized protein</fullName>
    </submittedName>
</protein>
<dbReference type="Gene3D" id="3.40.50.720">
    <property type="entry name" value="NAD(P)-binding Rossmann-like Domain"/>
    <property type="match status" value="1"/>
</dbReference>
<dbReference type="GeneID" id="34580664"/>
<dbReference type="GO" id="GO:0016491">
    <property type="term" value="F:oxidoreductase activity"/>
    <property type="evidence" value="ECO:0007669"/>
    <property type="project" value="UniProtKB-KW"/>
</dbReference>
<dbReference type="EMBL" id="LXJU01000026">
    <property type="protein sequence ID" value="OGE48756.1"/>
    <property type="molecule type" value="Genomic_DNA"/>
</dbReference>
<evidence type="ECO:0000256" key="2">
    <source>
        <dbReference type="ARBA" id="ARBA00023002"/>
    </source>
</evidence>
<dbReference type="STRING" id="1835702.A0A1F5L6S8"/>
<dbReference type="SUPFAM" id="SSF51735">
    <property type="entry name" value="NAD(P)-binding Rossmann-fold domains"/>
    <property type="match status" value="1"/>
</dbReference>
<proteinExistence type="inferred from homology"/>
<organism evidence="3 4">
    <name type="scientific">Penicillium arizonense</name>
    <dbReference type="NCBI Taxonomy" id="1835702"/>
    <lineage>
        <taxon>Eukaryota</taxon>
        <taxon>Fungi</taxon>
        <taxon>Dikarya</taxon>
        <taxon>Ascomycota</taxon>
        <taxon>Pezizomycotina</taxon>
        <taxon>Eurotiomycetes</taxon>
        <taxon>Eurotiomycetidae</taxon>
        <taxon>Eurotiales</taxon>
        <taxon>Aspergillaceae</taxon>
        <taxon>Penicillium</taxon>
    </lineage>
</organism>
<reference evidence="3 4" key="1">
    <citation type="journal article" date="2016" name="Sci. Rep.">
        <title>Penicillium arizonense, a new, genome sequenced fungal species, reveals a high chemical diversity in secreted metabolites.</title>
        <authorList>
            <person name="Grijseels S."/>
            <person name="Nielsen J.C."/>
            <person name="Randelovic M."/>
            <person name="Nielsen J."/>
            <person name="Nielsen K.F."/>
            <person name="Workman M."/>
            <person name="Frisvad J.C."/>
        </authorList>
    </citation>
    <scope>NUCLEOTIDE SEQUENCE [LARGE SCALE GENOMIC DNA]</scope>
    <source>
        <strain evidence="3 4">CBS 141311</strain>
    </source>
</reference>
<keyword evidence="4" id="KW-1185">Reference proteome</keyword>
<keyword evidence="2" id="KW-0560">Oxidoreductase</keyword>
<dbReference type="PRINTS" id="PR00081">
    <property type="entry name" value="GDHRDH"/>
</dbReference>
<dbReference type="InterPro" id="IPR036291">
    <property type="entry name" value="NAD(P)-bd_dom_sf"/>
</dbReference>
<dbReference type="OrthoDB" id="1274115at2759"/>
<dbReference type="InterPro" id="IPR051911">
    <property type="entry name" value="SDR_oxidoreductase"/>
</dbReference>
<name>A0A1F5L6S8_PENAI</name>
<dbReference type="InterPro" id="IPR002347">
    <property type="entry name" value="SDR_fam"/>
</dbReference>
<dbReference type="Proteomes" id="UP000177622">
    <property type="component" value="Unassembled WGS sequence"/>
</dbReference>
<dbReference type="RefSeq" id="XP_022484211.1">
    <property type="nucleotide sequence ID" value="XM_022635930.1"/>
</dbReference>
<evidence type="ECO:0000313" key="4">
    <source>
        <dbReference type="Proteomes" id="UP000177622"/>
    </source>
</evidence>
<accession>A0A1F5L6S8</accession>
<dbReference type="PANTHER" id="PTHR43976:SF16">
    <property type="entry name" value="SHORT-CHAIN DEHYDROGENASE_REDUCTASE FAMILY PROTEIN"/>
    <property type="match status" value="1"/>
</dbReference>
<dbReference type="PANTHER" id="PTHR43976">
    <property type="entry name" value="SHORT CHAIN DEHYDROGENASE"/>
    <property type="match status" value="1"/>
</dbReference>